<evidence type="ECO:0000313" key="1">
    <source>
        <dbReference type="EMBL" id="KAK6518649.1"/>
    </source>
</evidence>
<organism evidence="1 2">
    <name type="scientific">Arthrobotrys conoides</name>
    <dbReference type="NCBI Taxonomy" id="74498"/>
    <lineage>
        <taxon>Eukaryota</taxon>
        <taxon>Fungi</taxon>
        <taxon>Dikarya</taxon>
        <taxon>Ascomycota</taxon>
        <taxon>Pezizomycotina</taxon>
        <taxon>Orbiliomycetes</taxon>
        <taxon>Orbiliales</taxon>
        <taxon>Orbiliaceae</taxon>
        <taxon>Arthrobotrys</taxon>
    </lineage>
</organism>
<name>A0AAN8NJW6_9PEZI</name>
<dbReference type="Gene3D" id="2.80.10.50">
    <property type="match status" value="1"/>
</dbReference>
<dbReference type="InterPro" id="IPR031755">
    <property type="entry name" value="Inhibitor_I66"/>
</dbReference>
<dbReference type="AlphaFoldDB" id="A0AAN8NJW6"/>
<sequence length="182" mass="21356">MSFRQGYYTIITKVEGSECQVSRATSEDLNLDPKYIWALKPGVSELRPWLIKKTDGYIDLEVLGTHTGVTKGISERKPFAFIDDRPSEVGAIGWILEPTGDPDTYRIKTKDGRLYWQFGDRELSQGRIIELAEKSGDPRQEFKFYLHREVNFRQRLDPEWERKYGRVPEIPLTDRKQRRFRA</sequence>
<comment type="caution">
    <text evidence="1">The sequence shown here is derived from an EMBL/GenBank/DDBJ whole genome shotgun (WGS) entry which is preliminary data.</text>
</comment>
<dbReference type="EMBL" id="JAVHJM010000002">
    <property type="protein sequence ID" value="KAK6518649.1"/>
    <property type="molecule type" value="Genomic_DNA"/>
</dbReference>
<dbReference type="GO" id="GO:0004867">
    <property type="term" value="F:serine-type endopeptidase inhibitor activity"/>
    <property type="evidence" value="ECO:0007669"/>
    <property type="project" value="InterPro"/>
</dbReference>
<keyword evidence="2" id="KW-1185">Reference proteome</keyword>
<gene>
    <name evidence="1" type="ORF">TWF506_005783</name>
</gene>
<dbReference type="Pfam" id="PF16850">
    <property type="entry name" value="Inhibitor_I66"/>
    <property type="match status" value="1"/>
</dbReference>
<reference evidence="1 2" key="1">
    <citation type="submission" date="2019-10" db="EMBL/GenBank/DDBJ databases">
        <authorList>
            <person name="Palmer J.M."/>
        </authorList>
    </citation>
    <scope>NUCLEOTIDE SEQUENCE [LARGE SCALE GENOMIC DNA]</scope>
    <source>
        <strain evidence="1 2">TWF506</strain>
    </source>
</reference>
<dbReference type="Proteomes" id="UP001307849">
    <property type="component" value="Unassembled WGS sequence"/>
</dbReference>
<accession>A0AAN8NJW6</accession>
<evidence type="ECO:0000313" key="2">
    <source>
        <dbReference type="Proteomes" id="UP001307849"/>
    </source>
</evidence>
<protein>
    <submittedName>
        <fullName evidence="1">Uncharacterized protein</fullName>
    </submittedName>
</protein>
<proteinExistence type="predicted"/>